<evidence type="ECO:0000256" key="1">
    <source>
        <dbReference type="SAM" id="MobiDB-lite"/>
    </source>
</evidence>
<evidence type="ECO:0000313" key="2">
    <source>
        <dbReference type="EMBL" id="KIV89477.1"/>
    </source>
</evidence>
<dbReference type="RefSeq" id="XP_016221051.1">
    <property type="nucleotide sequence ID" value="XM_016371719.1"/>
</dbReference>
<dbReference type="AlphaFoldDB" id="A0A0D1Z402"/>
<keyword evidence="3" id="KW-1185">Reference proteome</keyword>
<feature type="compositionally biased region" description="Acidic residues" evidence="1">
    <location>
        <begin position="169"/>
        <end position="181"/>
    </location>
</feature>
<evidence type="ECO:0000313" key="3">
    <source>
        <dbReference type="Proteomes" id="UP000054302"/>
    </source>
</evidence>
<dbReference type="VEuPathDB" id="FungiDB:PV10_06873"/>
<dbReference type="OrthoDB" id="10384821at2759"/>
<feature type="compositionally biased region" description="Polar residues" evidence="1">
    <location>
        <begin position="196"/>
        <end position="216"/>
    </location>
</feature>
<feature type="compositionally biased region" description="Low complexity" evidence="1">
    <location>
        <begin position="107"/>
        <end position="131"/>
    </location>
</feature>
<protein>
    <submittedName>
        <fullName evidence="2">Uncharacterized protein</fullName>
    </submittedName>
</protein>
<feature type="region of interest" description="Disordered" evidence="1">
    <location>
        <begin position="39"/>
        <end position="141"/>
    </location>
</feature>
<sequence length="216" mass="23790">MHLPTGYITEHHWSWSMSDPSFWSSSSNDWASELDNEYLFPSKNKNDTGEFEYGQLGEEYLNPEPLSQELDHKSCDDDLTAPKNSSSSLAQIPSRDCAPQPSTGQISASVSGASNARSRSRSQTKTQSPTQEQLKWSSGQRVIKETTVDIGRNLQRAKQNRLARMESVESLEEGDGPDAADDGCGCTECQSRRSKGQTGTWSSGTSLQSRINALSF</sequence>
<dbReference type="EMBL" id="KN847524">
    <property type="protein sequence ID" value="KIV89477.1"/>
    <property type="molecule type" value="Genomic_DNA"/>
</dbReference>
<dbReference type="HOGENOM" id="CLU_1503452_0_0_1"/>
<feature type="compositionally biased region" description="Polar residues" evidence="1">
    <location>
        <begin position="82"/>
        <end position="91"/>
    </location>
</feature>
<reference evidence="2 3" key="1">
    <citation type="submission" date="2015-01" db="EMBL/GenBank/DDBJ databases">
        <title>The Genome Sequence of Exophiala mesophila CBS40295.</title>
        <authorList>
            <consortium name="The Broad Institute Genomics Platform"/>
            <person name="Cuomo C."/>
            <person name="de Hoog S."/>
            <person name="Gorbushina A."/>
            <person name="Stielow B."/>
            <person name="Teixiera M."/>
            <person name="Abouelleil A."/>
            <person name="Chapman S.B."/>
            <person name="Priest M."/>
            <person name="Young S.K."/>
            <person name="Wortman J."/>
            <person name="Nusbaum C."/>
            <person name="Birren B."/>
        </authorList>
    </citation>
    <scope>NUCLEOTIDE SEQUENCE [LARGE SCALE GENOMIC DNA]</scope>
    <source>
        <strain evidence="2 3">CBS 40295</strain>
    </source>
</reference>
<feature type="region of interest" description="Disordered" evidence="1">
    <location>
        <begin position="157"/>
        <end position="216"/>
    </location>
</feature>
<proteinExistence type="predicted"/>
<organism evidence="2 3">
    <name type="scientific">Exophiala mesophila</name>
    <name type="common">Black yeast-like fungus</name>
    <dbReference type="NCBI Taxonomy" id="212818"/>
    <lineage>
        <taxon>Eukaryota</taxon>
        <taxon>Fungi</taxon>
        <taxon>Dikarya</taxon>
        <taxon>Ascomycota</taxon>
        <taxon>Pezizomycotina</taxon>
        <taxon>Eurotiomycetes</taxon>
        <taxon>Chaetothyriomycetidae</taxon>
        <taxon>Chaetothyriales</taxon>
        <taxon>Herpotrichiellaceae</taxon>
        <taxon>Exophiala</taxon>
    </lineage>
</organism>
<accession>A0A0D1Z402</accession>
<name>A0A0D1Z402_EXOME</name>
<dbReference type="Proteomes" id="UP000054302">
    <property type="component" value="Unassembled WGS sequence"/>
</dbReference>
<dbReference type="GeneID" id="27324718"/>
<gene>
    <name evidence="2" type="ORF">PV10_06873</name>
</gene>